<gene>
    <name evidence="3" type="ORF">OBE_12565</name>
</gene>
<reference evidence="3" key="1">
    <citation type="journal article" date="2013" name="Environ. Microbiol.">
        <title>Microbiota from the distal guts of lean and obese adolescents exhibit partial functional redundancy besides clear differences in community structure.</title>
        <authorList>
            <person name="Ferrer M."/>
            <person name="Ruiz A."/>
            <person name="Lanza F."/>
            <person name="Haange S.B."/>
            <person name="Oberbach A."/>
            <person name="Till H."/>
            <person name="Bargiela R."/>
            <person name="Campoy C."/>
            <person name="Segura M.T."/>
            <person name="Richter M."/>
            <person name="von Bergen M."/>
            <person name="Seifert J."/>
            <person name="Suarez A."/>
        </authorList>
    </citation>
    <scope>NUCLEOTIDE SEQUENCE</scope>
</reference>
<dbReference type="GO" id="GO:0016829">
    <property type="term" value="F:lyase activity"/>
    <property type="evidence" value="ECO:0007669"/>
    <property type="project" value="UniProtKB-KW"/>
</dbReference>
<keyword evidence="1" id="KW-0456">Lyase</keyword>
<dbReference type="AlphaFoldDB" id="K1T1W9"/>
<dbReference type="CDD" id="cd11613">
    <property type="entry name" value="SAF_AH_GD"/>
    <property type="match status" value="1"/>
</dbReference>
<evidence type="ECO:0000259" key="2">
    <source>
        <dbReference type="Pfam" id="PF08666"/>
    </source>
</evidence>
<comment type="caution">
    <text evidence="3">The sequence shown here is derived from an EMBL/GenBank/DDBJ whole genome shotgun (WGS) entry which is preliminary data.</text>
</comment>
<protein>
    <submittedName>
        <fullName evidence="3">Altronate hydrolase</fullName>
    </submittedName>
</protein>
<accession>K1T1W9</accession>
<keyword evidence="3" id="KW-0378">Hydrolase</keyword>
<dbReference type="InterPro" id="IPR013328">
    <property type="entry name" value="6PGD_dom2"/>
</dbReference>
<evidence type="ECO:0000256" key="1">
    <source>
        <dbReference type="ARBA" id="ARBA00023239"/>
    </source>
</evidence>
<name>K1T1W9_9ZZZZ</name>
<dbReference type="Gene3D" id="1.10.1040.10">
    <property type="entry name" value="N-(1-d-carboxylethyl)-l-norvaline Dehydrogenase, domain 2"/>
    <property type="match status" value="1"/>
</dbReference>
<evidence type="ECO:0000313" key="3">
    <source>
        <dbReference type="EMBL" id="EKC53496.1"/>
    </source>
</evidence>
<sequence length="147" mass="16001">IMDDKAVLEFFAANCEKDTQTFVTSFLGNEDFFGQDLNKVPGLTDAVVAYLDDIKANWHEGSIMQDFLKINDNDNVVVALNTIPAGEKITVSVGDGSKTVTAREEIPAGHKMAICDIPEGGEVIKYGYLSVMPRRTSQRAAGSILIM</sequence>
<feature type="domain" description="SAF" evidence="2">
    <location>
        <begin position="74"/>
        <end position="120"/>
    </location>
</feature>
<feature type="non-terminal residue" evidence="3">
    <location>
        <position position="1"/>
    </location>
</feature>
<organism evidence="3">
    <name type="scientific">human gut metagenome</name>
    <dbReference type="NCBI Taxonomy" id="408170"/>
    <lineage>
        <taxon>unclassified sequences</taxon>
        <taxon>metagenomes</taxon>
        <taxon>organismal metagenomes</taxon>
    </lineage>
</organism>
<dbReference type="GO" id="GO:0016787">
    <property type="term" value="F:hydrolase activity"/>
    <property type="evidence" value="ECO:0007669"/>
    <property type="project" value="UniProtKB-KW"/>
</dbReference>
<dbReference type="InterPro" id="IPR013974">
    <property type="entry name" value="SAF"/>
</dbReference>
<dbReference type="Gene3D" id="2.30.130.110">
    <property type="match status" value="1"/>
</dbReference>
<dbReference type="InterPro" id="IPR044144">
    <property type="entry name" value="SAF_UxaA/GarD"/>
</dbReference>
<proteinExistence type="predicted"/>
<dbReference type="EMBL" id="AJWZ01008661">
    <property type="protein sequence ID" value="EKC53496.1"/>
    <property type="molecule type" value="Genomic_DNA"/>
</dbReference>
<dbReference type="Pfam" id="PF08666">
    <property type="entry name" value="SAF"/>
    <property type="match status" value="1"/>
</dbReference>